<reference evidence="1 2" key="1">
    <citation type="submission" date="2019-01" db="EMBL/GenBank/DDBJ databases">
        <title>Intercellular communication is required for trap formation in the nematode-trapping fungus Duddingtonia flagrans.</title>
        <authorList>
            <person name="Youssar L."/>
            <person name="Wernet V."/>
            <person name="Hensel N."/>
            <person name="Hildebrandt H.-G."/>
            <person name="Fischer R."/>
        </authorList>
    </citation>
    <scope>NUCLEOTIDE SEQUENCE [LARGE SCALE GENOMIC DNA]</scope>
    <source>
        <strain evidence="1 2">CBS H-5679</strain>
    </source>
</reference>
<name>A0A436ZZZ5_ARTFL</name>
<dbReference type="AlphaFoldDB" id="A0A436ZZZ5"/>
<comment type="caution">
    <text evidence="1">The sequence shown here is derived from an EMBL/GenBank/DDBJ whole genome shotgun (WGS) entry which is preliminary data.</text>
</comment>
<protein>
    <submittedName>
        <fullName evidence="1">Uncharacterized protein</fullName>
    </submittedName>
</protein>
<evidence type="ECO:0000313" key="1">
    <source>
        <dbReference type="EMBL" id="RVD84564.1"/>
    </source>
</evidence>
<gene>
    <name evidence="1" type="ORF">DFL_006307</name>
</gene>
<dbReference type="RefSeq" id="XP_067490108.1">
    <property type="nucleotide sequence ID" value="XM_067635706.1"/>
</dbReference>
<keyword evidence="2" id="KW-1185">Reference proteome</keyword>
<evidence type="ECO:0000313" key="2">
    <source>
        <dbReference type="Proteomes" id="UP000283090"/>
    </source>
</evidence>
<organism evidence="1 2">
    <name type="scientific">Arthrobotrys flagrans</name>
    <name type="common">Nematode-trapping fungus</name>
    <name type="synonym">Trichothecium flagrans</name>
    <dbReference type="NCBI Taxonomy" id="97331"/>
    <lineage>
        <taxon>Eukaryota</taxon>
        <taxon>Fungi</taxon>
        <taxon>Dikarya</taxon>
        <taxon>Ascomycota</taxon>
        <taxon>Pezizomycotina</taxon>
        <taxon>Orbiliomycetes</taxon>
        <taxon>Orbiliales</taxon>
        <taxon>Orbiliaceae</taxon>
        <taxon>Arthrobotrys</taxon>
    </lineage>
</organism>
<dbReference type="VEuPathDB" id="FungiDB:DFL_006307"/>
<sequence>MARPVDGYSTDEMSEEYVDLVPAPSASTLGDPERSRPLKEVGEDYSSNASIGSQNFIIALSHSHYQYGHYYCYHYFPISLKSSFIRSARVRVNIYDSLSIAGSLKILSVPLTFEAPRKGFGSKEFTALHSLFDCSNIQSEVYDEDSNKMLVVMNGNVAPDVTCLHVLPLTSKISDRGCNCEGSEDIGYDVPSDRCIIVLFTLFIHRYQHQRSGWTNIHIFVNLR</sequence>
<dbReference type="EMBL" id="SAEB01000007">
    <property type="protein sequence ID" value="RVD84564.1"/>
    <property type="molecule type" value="Genomic_DNA"/>
</dbReference>
<dbReference type="GeneID" id="93588618"/>
<dbReference type="Proteomes" id="UP000283090">
    <property type="component" value="Unassembled WGS sequence"/>
</dbReference>
<accession>A0A436ZZZ5</accession>
<proteinExistence type="predicted"/>